<keyword evidence="4" id="KW-0479">Metal-binding</keyword>
<dbReference type="Proteomes" id="UP001501599">
    <property type="component" value="Unassembled WGS sequence"/>
</dbReference>
<dbReference type="EMBL" id="BAAAQT010000006">
    <property type="protein sequence ID" value="GAA2173846.1"/>
    <property type="molecule type" value="Genomic_DNA"/>
</dbReference>
<keyword evidence="3 10" id="KW-0816">Tricarboxylic acid cycle</keyword>
<keyword evidence="2 10" id="KW-0329">Glyoxylate bypass</keyword>
<dbReference type="EC" id="1.1.1.42" evidence="10"/>
<proteinExistence type="inferred from homology"/>
<keyword evidence="6 10" id="KW-0521">NADP</keyword>
<evidence type="ECO:0000256" key="4">
    <source>
        <dbReference type="ARBA" id="ARBA00022723"/>
    </source>
</evidence>
<comment type="similarity">
    <text evidence="9 10">Belongs to the monomeric-type IDH family.</text>
</comment>
<dbReference type="SUPFAM" id="SSF53659">
    <property type="entry name" value="Isocitrate/Isopropylmalate dehydrogenase-like"/>
    <property type="match status" value="1"/>
</dbReference>
<keyword evidence="7 10" id="KW-0560">Oxidoreductase</keyword>
<comment type="caution">
    <text evidence="11">The sequence shown here is derived from an EMBL/GenBank/DDBJ whole genome shotgun (WGS) entry which is preliminary data.</text>
</comment>
<dbReference type="PIRSF" id="PIRSF009407">
    <property type="entry name" value="IDH_monmr"/>
    <property type="match status" value="1"/>
</dbReference>
<evidence type="ECO:0000256" key="6">
    <source>
        <dbReference type="ARBA" id="ARBA00022857"/>
    </source>
</evidence>
<comment type="cofactor">
    <cofactor evidence="1">
        <name>Mg(2+)</name>
        <dbReference type="ChEBI" id="CHEBI:18420"/>
    </cofactor>
</comment>
<keyword evidence="12" id="KW-1185">Reference proteome</keyword>
<dbReference type="PANTHER" id="PTHR36999">
    <property type="entry name" value="ISOCITRATE DEHYDROGENASE [NADP]"/>
    <property type="match status" value="1"/>
</dbReference>
<dbReference type="Pfam" id="PF03971">
    <property type="entry name" value="IDH"/>
    <property type="match status" value="1"/>
</dbReference>
<accession>A0ABP5MM47</accession>
<evidence type="ECO:0000313" key="12">
    <source>
        <dbReference type="Proteomes" id="UP001501599"/>
    </source>
</evidence>
<dbReference type="NCBIfam" id="TIGR00178">
    <property type="entry name" value="monomer_idh"/>
    <property type="match status" value="1"/>
</dbReference>
<evidence type="ECO:0000256" key="2">
    <source>
        <dbReference type="ARBA" id="ARBA00022435"/>
    </source>
</evidence>
<evidence type="ECO:0000256" key="9">
    <source>
        <dbReference type="ARBA" id="ARBA00046318"/>
    </source>
</evidence>
<reference evidence="12" key="1">
    <citation type="journal article" date="2019" name="Int. J. Syst. Evol. Microbiol.">
        <title>The Global Catalogue of Microorganisms (GCM) 10K type strain sequencing project: providing services to taxonomists for standard genome sequencing and annotation.</title>
        <authorList>
            <consortium name="The Broad Institute Genomics Platform"/>
            <consortium name="The Broad Institute Genome Sequencing Center for Infectious Disease"/>
            <person name="Wu L."/>
            <person name="Ma J."/>
        </authorList>
    </citation>
    <scope>NUCLEOTIDE SEQUENCE [LARGE SCALE GENOMIC DNA]</scope>
    <source>
        <strain evidence="12">JCM 16026</strain>
    </source>
</reference>
<name>A0ABP5MM47_9MICO</name>
<evidence type="ECO:0000256" key="7">
    <source>
        <dbReference type="ARBA" id="ARBA00023002"/>
    </source>
</evidence>
<evidence type="ECO:0000313" key="11">
    <source>
        <dbReference type="EMBL" id="GAA2173846.1"/>
    </source>
</evidence>
<gene>
    <name evidence="11" type="ORF">GCM10009846_17430</name>
</gene>
<keyword evidence="5" id="KW-0460">Magnesium</keyword>
<sequence length="739" mass="79235">MATIIYTHTDEAPMLATHSLLPIVQAFANAADVAVETRDISLSGRIVAAFSDRLPAEQRQADALAELGDLAKTAEANIIKLPNISASVPQLKSAIAELRAQGVDLPDYPEEPSTDDEREVRARYDAIKGSAVNPVLREGNSDRRAPQSVKQYARKHPHSMGRWSADSRTRVATMGVDDFRANERSVIVPEATDLRIRHVAADGTETVLKDRVPVLAGEIVDATVLRVAALDRFLADQVQAAKDEGVLFSVHLKATMMKVSDPIIFGRVVRAFFPALFQRHGAALEAAGLTPDDGLGAIVAGLDALEPSVADGVRAAIEEGLQQGPRLAMVNSDKGITNLHVPSDVIVDASMPAMIRSAGHMWGPDGEEADTLAVIPDSSYAGIYQAVIDDCKANGAYDPTTMGSVPNVGLMAQKAEEYGSHDKTFTMAADGRVEVVDGSGEVLLSHEVSAGDVWRACQTKDVPIRDWVRLAVQRARLSDTPAVFWLDETRAHDANIIAVVQDELPKHDTSGLDIQIMAPAEATTHAIGRIRQGLDTISVTGNVLRDYNTDLFPILELGTSAKMLSVVPLLAGGGLFETGAGGSAPKHVQQLADENHLRWDSLGEFMALAESFRHLALVTGNERAGVLGETLDRATATFLDENRSPSRRVGEIDNRGSHFWLARYWADELAAQTEDAALAERFGPVAAQLAEQTDAIEAELLAAQGSPVDLGGYFRPDPAKAEAAMRPSASLNAIVDALR</sequence>
<evidence type="ECO:0000256" key="8">
    <source>
        <dbReference type="ARBA" id="ARBA00023554"/>
    </source>
</evidence>
<comment type="catalytic activity">
    <reaction evidence="8 10">
        <text>D-threo-isocitrate + NADP(+) = 2-oxoglutarate + CO2 + NADPH</text>
        <dbReference type="Rhea" id="RHEA:19629"/>
        <dbReference type="ChEBI" id="CHEBI:15562"/>
        <dbReference type="ChEBI" id="CHEBI:16526"/>
        <dbReference type="ChEBI" id="CHEBI:16810"/>
        <dbReference type="ChEBI" id="CHEBI:57783"/>
        <dbReference type="ChEBI" id="CHEBI:58349"/>
        <dbReference type="EC" id="1.1.1.42"/>
    </reaction>
</comment>
<dbReference type="InterPro" id="IPR004436">
    <property type="entry name" value="Isocitrate_DH_NADP_mono"/>
</dbReference>
<evidence type="ECO:0000256" key="1">
    <source>
        <dbReference type="ARBA" id="ARBA00001946"/>
    </source>
</evidence>
<protein>
    <recommendedName>
        <fullName evidence="10">Isocitrate dehydrogenase [NADP]</fullName>
        <ecNumber evidence="10">1.1.1.42</ecNumber>
    </recommendedName>
    <alternativeName>
        <fullName evidence="10">Oxalosuccinate decarboxylase</fullName>
    </alternativeName>
</protein>
<dbReference type="RefSeq" id="WP_344342728.1">
    <property type="nucleotide sequence ID" value="NZ_BAAAQT010000006.1"/>
</dbReference>
<evidence type="ECO:0000256" key="10">
    <source>
        <dbReference type="PIRNR" id="PIRNR009407"/>
    </source>
</evidence>
<evidence type="ECO:0000256" key="3">
    <source>
        <dbReference type="ARBA" id="ARBA00022532"/>
    </source>
</evidence>
<evidence type="ECO:0000256" key="5">
    <source>
        <dbReference type="ARBA" id="ARBA00022842"/>
    </source>
</evidence>
<organism evidence="11 12">
    <name type="scientific">Agrococcus versicolor</name>
    <dbReference type="NCBI Taxonomy" id="501482"/>
    <lineage>
        <taxon>Bacteria</taxon>
        <taxon>Bacillati</taxon>
        <taxon>Actinomycetota</taxon>
        <taxon>Actinomycetes</taxon>
        <taxon>Micrococcales</taxon>
        <taxon>Microbacteriaceae</taxon>
        <taxon>Agrococcus</taxon>
    </lineage>
</organism>
<dbReference type="PANTHER" id="PTHR36999:SF1">
    <property type="entry name" value="ISOCITRATE DEHYDROGENASE (NADP(+))"/>
    <property type="match status" value="1"/>
</dbReference>